<reference evidence="2" key="1">
    <citation type="journal article" date="2015" name="Genome Announc.">
        <title>High-Quality Draft Genome Sequence of Desulfovibrio carbinoliphilus FW-101-2B, an Organic Acid-Oxidizing Sulfate-Reducing Bacterium Isolated from Uranium(VI)-Contaminated Groundwater.</title>
        <authorList>
            <person name="Ramsay B.D."/>
            <person name="Hwang C."/>
            <person name="Woo H.L."/>
            <person name="Carroll S.L."/>
            <person name="Lucas S."/>
            <person name="Han J."/>
            <person name="Lapidus A.L."/>
            <person name="Cheng J.F."/>
            <person name="Goodwin L.A."/>
            <person name="Pitluck S."/>
            <person name="Peters L."/>
            <person name="Chertkov O."/>
            <person name="Held B."/>
            <person name="Detter J.C."/>
            <person name="Han C.S."/>
            <person name="Tapia R."/>
            <person name="Land M.L."/>
            <person name="Hauser L.J."/>
            <person name="Kyrpides N.C."/>
            <person name="Ivanova N.N."/>
            <person name="Mikhailova N."/>
            <person name="Pagani I."/>
            <person name="Woyke T."/>
            <person name="Arkin A.P."/>
            <person name="Dehal P."/>
            <person name="Chivian D."/>
            <person name="Criddle C.S."/>
            <person name="Wu W."/>
            <person name="Chakraborty R."/>
            <person name="Hazen T.C."/>
            <person name="Fields M.W."/>
        </authorList>
    </citation>
    <scope>NUCLEOTIDE SEQUENCE [LARGE SCALE GENOMIC DNA]</scope>
    <source>
        <strain evidence="2">FW-101-2B</strain>
    </source>
</reference>
<dbReference type="EMBL" id="CM001368">
    <property type="protein sequence ID" value="EHJ49054.1"/>
    <property type="molecule type" value="Genomic_DNA"/>
</dbReference>
<name>G7Q797_9BACT</name>
<dbReference type="RefSeq" id="WP_009182406.1">
    <property type="nucleotide sequence ID" value="NZ_CM001368.1"/>
</dbReference>
<dbReference type="Proteomes" id="UP000004662">
    <property type="component" value="Chromosome"/>
</dbReference>
<dbReference type="OrthoDB" id="9799383at2"/>
<evidence type="ECO:0008006" key="3">
    <source>
        <dbReference type="Google" id="ProtNLM"/>
    </source>
</evidence>
<sequence length="157" mass="17703">MLAKTFRRVEDHTPPWINRAIRRQTERNIERYRRAGPMAITRRLEELEGEWDIERVLETNASSLVLLGLGFGSCVNKRWLLLPTVVAGFLLQHALQGWCPPIGLLRRLGVRTAAEIGYEAAALRALRGDFDYLGGEEGDVCGEPLEDDDASLCCEPR</sequence>
<dbReference type="HOGENOM" id="CLU_126527_0_0_7"/>
<proteinExistence type="predicted"/>
<gene>
    <name evidence="1" type="ORF">DFW101_3054</name>
</gene>
<dbReference type="Gene3D" id="6.10.140.1340">
    <property type="match status" value="1"/>
</dbReference>
<dbReference type="eggNOG" id="ENOG5031H39">
    <property type="taxonomic scope" value="Bacteria"/>
</dbReference>
<protein>
    <recommendedName>
        <fullName evidence="3">DUF2892 domain-containing protein</fullName>
    </recommendedName>
</protein>
<dbReference type="AlphaFoldDB" id="G7Q797"/>
<organism evidence="1 2">
    <name type="scientific">Solidesulfovibrio carbinoliphilus subsp. oakridgensis</name>
    <dbReference type="NCBI Taxonomy" id="694327"/>
    <lineage>
        <taxon>Bacteria</taxon>
        <taxon>Pseudomonadati</taxon>
        <taxon>Thermodesulfobacteriota</taxon>
        <taxon>Desulfovibrionia</taxon>
        <taxon>Desulfovibrionales</taxon>
        <taxon>Desulfovibrionaceae</taxon>
        <taxon>Solidesulfovibrio</taxon>
    </lineage>
</organism>
<evidence type="ECO:0000313" key="1">
    <source>
        <dbReference type="EMBL" id="EHJ49054.1"/>
    </source>
</evidence>
<accession>G7Q797</accession>
<keyword evidence="2" id="KW-1185">Reference proteome</keyword>
<dbReference type="STRING" id="694327.DFW101_3054"/>
<evidence type="ECO:0000313" key="2">
    <source>
        <dbReference type="Proteomes" id="UP000004662"/>
    </source>
</evidence>